<dbReference type="GO" id="GO:0015171">
    <property type="term" value="F:amino acid transmembrane transporter activity"/>
    <property type="evidence" value="ECO:0007669"/>
    <property type="project" value="TreeGrafter"/>
</dbReference>
<feature type="transmembrane region" description="Helical" evidence="6">
    <location>
        <begin position="113"/>
        <end position="134"/>
    </location>
</feature>
<evidence type="ECO:0008006" key="8">
    <source>
        <dbReference type="Google" id="ProtNLM"/>
    </source>
</evidence>
<feature type="transmembrane region" description="Helical" evidence="6">
    <location>
        <begin position="48"/>
        <end position="70"/>
    </location>
</feature>
<name>A0A2N9ITA8_FAGSY</name>
<protein>
    <recommendedName>
        <fullName evidence="8">Amino acid permease/ SLC12A domain-containing protein</fullName>
    </recommendedName>
</protein>
<evidence type="ECO:0000256" key="5">
    <source>
        <dbReference type="ARBA" id="ARBA00023136"/>
    </source>
</evidence>
<gene>
    <name evidence="7" type="ORF">FSB_LOCUS55251</name>
</gene>
<dbReference type="PANTHER" id="PTHR43243:SF15">
    <property type="entry name" value="CATIONIC AMINO ACID TRANSPORTER 4, VACUOLAR"/>
    <property type="match status" value="1"/>
</dbReference>
<reference evidence="7" key="1">
    <citation type="submission" date="2018-02" db="EMBL/GenBank/DDBJ databases">
        <authorList>
            <person name="Cohen D.B."/>
            <person name="Kent A.D."/>
        </authorList>
    </citation>
    <scope>NUCLEOTIDE SEQUENCE</scope>
</reference>
<evidence type="ECO:0000256" key="2">
    <source>
        <dbReference type="ARBA" id="ARBA00008572"/>
    </source>
</evidence>
<dbReference type="InterPro" id="IPR002293">
    <property type="entry name" value="AA/rel_permease1"/>
</dbReference>
<accession>A0A2N9ITA8</accession>
<evidence type="ECO:0000256" key="4">
    <source>
        <dbReference type="ARBA" id="ARBA00022989"/>
    </source>
</evidence>
<comment type="subcellular location">
    <subcellularLocation>
        <location evidence="1">Membrane</location>
        <topology evidence="1">Multi-pass membrane protein</topology>
    </subcellularLocation>
</comment>
<sequence length="305" mass="32737">MGMVADRQTSSGNGEGRYSWGFGSLIRRKQVDSIHVRREGHTQLARKLSVVDLIAIGVGATIGAGVYILVGTVAREDSGPALTISFLIAGIAAALSAFCYAELACRCPSAGSAYHYTYICVGEGFAWLVGWALILEYTIGGSAVARGITPNLPEWVFSSSRGLRQGDPLSPLLFVIVMEALADDTLIFCGADSEQISNLRYVFNWFEAVSGCKSFRESNGFSLVGMDEKPNFGNFPDLAPLRLGGLAVRDIRCLKPFRKMAVACWRGRPCGSVVEAKYGSLWGGWCSIWQGPLGVETMIGGVGKV</sequence>
<keyword evidence="5 6" id="KW-0472">Membrane</keyword>
<dbReference type="Gene3D" id="1.20.1740.10">
    <property type="entry name" value="Amino acid/polyamine transporter I"/>
    <property type="match status" value="1"/>
</dbReference>
<evidence type="ECO:0000256" key="1">
    <source>
        <dbReference type="ARBA" id="ARBA00004141"/>
    </source>
</evidence>
<dbReference type="AlphaFoldDB" id="A0A2N9ITA8"/>
<evidence type="ECO:0000256" key="3">
    <source>
        <dbReference type="ARBA" id="ARBA00022692"/>
    </source>
</evidence>
<evidence type="ECO:0000313" key="7">
    <source>
        <dbReference type="EMBL" id="SPD27369.1"/>
    </source>
</evidence>
<dbReference type="Pfam" id="PF13520">
    <property type="entry name" value="AA_permease_2"/>
    <property type="match status" value="1"/>
</dbReference>
<comment type="similarity">
    <text evidence="2">Belongs to the amino acid-polyamine-organocation (APC) superfamily. Cationic amino acid transporter (CAT) (TC 2.A.3.3) family.</text>
</comment>
<keyword evidence="4 6" id="KW-1133">Transmembrane helix</keyword>
<feature type="transmembrane region" description="Helical" evidence="6">
    <location>
        <begin position="82"/>
        <end position="101"/>
    </location>
</feature>
<proteinExistence type="inferred from homology"/>
<organism evidence="7">
    <name type="scientific">Fagus sylvatica</name>
    <name type="common">Beechnut</name>
    <dbReference type="NCBI Taxonomy" id="28930"/>
    <lineage>
        <taxon>Eukaryota</taxon>
        <taxon>Viridiplantae</taxon>
        <taxon>Streptophyta</taxon>
        <taxon>Embryophyta</taxon>
        <taxon>Tracheophyta</taxon>
        <taxon>Spermatophyta</taxon>
        <taxon>Magnoliopsida</taxon>
        <taxon>eudicotyledons</taxon>
        <taxon>Gunneridae</taxon>
        <taxon>Pentapetalae</taxon>
        <taxon>rosids</taxon>
        <taxon>fabids</taxon>
        <taxon>Fagales</taxon>
        <taxon>Fagaceae</taxon>
        <taxon>Fagus</taxon>
    </lineage>
</organism>
<dbReference type="EMBL" id="OIVN01006190">
    <property type="protein sequence ID" value="SPD27369.1"/>
    <property type="molecule type" value="Genomic_DNA"/>
</dbReference>
<keyword evidence="3 6" id="KW-0812">Transmembrane</keyword>
<dbReference type="PANTHER" id="PTHR43243">
    <property type="entry name" value="INNER MEMBRANE TRANSPORTER YGJI-RELATED"/>
    <property type="match status" value="1"/>
</dbReference>
<dbReference type="GO" id="GO:0016020">
    <property type="term" value="C:membrane"/>
    <property type="evidence" value="ECO:0007669"/>
    <property type="project" value="UniProtKB-SubCell"/>
</dbReference>
<evidence type="ECO:0000256" key="6">
    <source>
        <dbReference type="SAM" id="Phobius"/>
    </source>
</evidence>